<keyword evidence="2" id="KW-1185">Reference proteome</keyword>
<accession>A0A1G6Z8X1</accession>
<proteinExistence type="predicted"/>
<dbReference type="AlphaFoldDB" id="A0A1G6Z8X1"/>
<dbReference type="Proteomes" id="UP000199628">
    <property type="component" value="Unassembled WGS sequence"/>
</dbReference>
<organism evidence="1 2">
    <name type="scientific">Ruegeria marina</name>
    <dbReference type="NCBI Taxonomy" id="639004"/>
    <lineage>
        <taxon>Bacteria</taxon>
        <taxon>Pseudomonadati</taxon>
        <taxon>Pseudomonadota</taxon>
        <taxon>Alphaproteobacteria</taxon>
        <taxon>Rhodobacterales</taxon>
        <taxon>Roseobacteraceae</taxon>
        <taxon>Ruegeria</taxon>
    </lineage>
</organism>
<sequence>MANSKVSSAATQAADIQRNALTVLGIFGPADDMRALVRLPGGKVEQVAPGDRLRAGEILAIDDEGLMLRHGGQTQRVSIPGS</sequence>
<gene>
    <name evidence="1" type="ORF">SAMN04488239_112114</name>
</gene>
<evidence type="ECO:0000313" key="1">
    <source>
        <dbReference type="EMBL" id="SDD98335.1"/>
    </source>
</evidence>
<dbReference type="OrthoDB" id="7860232at2"/>
<dbReference type="EMBL" id="FMZV01000012">
    <property type="protein sequence ID" value="SDD98335.1"/>
    <property type="molecule type" value="Genomic_DNA"/>
</dbReference>
<evidence type="ECO:0008006" key="3">
    <source>
        <dbReference type="Google" id="ProtNLM"/>
    </source>
</evidence>
<evidence type="ECO:0000313" key="2">
    <source>
        <dbReference type="Proteomes" id="UP000199628"/>
    </source>
</evidence>
<dbReference type="STRING" id="639004.SAMN04488239_112114"/>
<protein>
    <recommendedName>
        <fullName evidence="3">Type IV pilus biogenesis</fullName>
    </recommendedName>
</protein>
<name>A0A1G6Z8X1_9RHOB</name>
<reference evidence="2" key="1">
    <citation type="submission" date="2016-10" db="EMBL/GenBank/DDBJ databases">
        <authorList>
            <person name="Varghese N."/>
            <person name="Submissions S."/>
        </authorList>
    </citation>
    <scope>NUCLEOTIDE SEQUENCE [LARGE SCALE GENOMIC DNA]</scope>
    <source>
        <strain evidence="2">CGMCC 1.9108</strain>
    </source>
</reference>
<dbReference type="RefSeq" id="WP_093034068.1">
    <property type="nucleotide sequence ID" value="NZ_FMZV01000012.1"/>
</dbReference>